<protein>
    <submittedName>
        <fullName evidence="2">Uncharacterized protein</fullName>
    </submittedName>
</protein>
<sequence>MANDISGNYDGGDGNIYRLVIDTQDESKGKFSGYFHNSQTNQWEKVSGGYHFFSDGQDETVLKVTTSVGAWEWASDHVNGSPSFQTWTAKLNGIQTGGFYREPDTRPKAPTMAELQYGQ</sequence>
<organism evidence="2 3">
    <name type="scientific">Pseudomonas fluorescens</name>
    <dbReference type="NCBI Taxonomy" id="294"/>
    <lineage>
        <taxon>Bacteria</taxon>
        <taxon>Pseudomonadati</taxon>
        <taxon>Pseudomonadota</taxon>
        <taxon>Gammaproteobacteria</taxon>
        <taxon>Pseudomonadales</taxon>
        <taxon>Pseudomonadaceae</taxon>
        <taxon>Pseudomonas</taxon>
    </lineage>
</organism>
<feature type="region of interest" description="Disordered" evidence="1">
    <location>
        <begin position="98"/>
        <end position="119"/>
    </location>
</feature>
<name>A0A345UVI6_PSEFL</name>
<evidence type="ECO:0000256" key="1">
    <source>
        <dbReference type="SAM" id="MobiDB-lite"/>
    </source>
</evidence>
<evidence type="ECO:0000313" key="2">
    <source>
        <dbReference type="EMBL" id="AXJ04488.1"/>
    </source>
</evidence>
<reference evidence="2 3" key="1">
    <citation type="submission" date="2017-07" db="EMBL/GenBank/DDBJ databases">
        <title>Genome sequence of Pseudomonas NEP1.</title>
        <authorList>
            <person name="Nascimento F.X."/>
        </authorList>
    </citation>
    <scope>NUCLEOTIDE SEQUENCE [LARGE SCALE GENOMIC DNA]</scope>
    <source>
        <strain evidence="2 3">NEP1</strain>
    </source>
</reference>
<evidence type="ECO:0000313" key="3">
    <source>
        <dbReference type="Proteomes" id="UP000254535"/>
    </source>
</evidence>
<dbReference type="Proteomes" id="UP000254535">
    <property type="component" value="Chromosome"/>
</dbReference>
<dbReference type="EMBL" id="CP022313">
    <property type="protein sequence ID" value="AXJ04488.1"/>
    <property type="molecule type" value="Genomic_DNA"/>
</dbReference>
<proteinExistence type="predicted"/>
<dbReference type="RefSeq" id="WP_115077364.1">
    <property type="nucleotide sequence ID" value="NZ_CP022313.1"/>
</dbReference>
<accession>A0A345UVI6</accession>
<dbReference type="AlphaFoldDB" id="A0A345UVI6"/>
<gene>
    <name evidence="2" type="ORF">CFN16_10225</name>
</gene>